<comment type="similarity">
    <text evidence="5">Belongs to the IST1 family.</text>
</comment>
<comment type="function">
    <text evidence="15">ESCRT-III-like protein involved in cytokinesis, nuclear envelope reassembly and endosomal tubulation. Is required for efficient abscission during cytokinesis. Involved in recruiting VPS4A and/or VPS4B to the midbody of dividing cells. During late anaphase, involved in nuclear envelope reassembly and mitotic spindle disassembly together with the ESCRT-III complex: IST1 acts by mediating the recruitment of SPAST to the nuclear membrane, leading to microtubule severing. Recruited to the reforming nuclear envelope (NE) during anaphase by LEMD2. Regulates early endosomal tubulation together with the ESCRT-III complex by mediating the recruitment of SPAST.</text>
</comment>
<dbReference type="Pfam" id="PF03398">
    <property type="entry name" value="Ist1"/>
    <property type="match status" value="1"/>
</dbReference>
<keyword evidence="7" id="KW-0963">Cytoplasm</keyword>
<dbReference type="Gene3D" id="1.20.1260.60">
    <property type="entry name" value="Vacuolar protein sorting-associated protein Ist1"/>
    <property type="match status" value="1"/>
</dbReference>
<keyword evidence="13" id="KW-0968">Cytoplasmic vesicle</keyword>
<evidence type="ECO:0000256" key="16">
    <source>
        <dbReference type="ARBA" id="ARBA00046920"/>
    </source>
</evidence>
<dbReference type="InterPro" id="IPR042277">
    <property type="entry name" value="IST1-like"/>
</dbReference>
<evidence type="ECO:0000256" key="7">
    <source>
        <dbReference type="ARBA" id="ARBA00022490"/>
    </source>
</evidence>
<dbReference type="GO" id="GO:0030496">
    <property type="term" value="C:midbody"/>
    <property type="evidence" value="ECO:0007669"/>
    <property type="project" value="UniProtKB-SubCell"/>
</dbReference>
<reference evidence="18" key="1">
    <citation type="submission" date="2020-03" db="EMBL/GenBank/DDBJ databases">
        <title>Transcriptomic Profiling of the Digestive Tract of the Rat Flea, Xenopsylla cheopis, Following Blood Feeding and Infection with Yersinia pestis.</title>
        <authorList>
            <person name="Bland D.M."/>
            <person name="Martens C.A."/>
            <person name="Virtaneva K."/>
            <person name="Kanakabandi K."/>
            <person name="Long D."/>
            <person name="Rosenke R."/>
            <person name="Saturday G.A."/>
            <person name="Hoyt F.H."/>
            <person name="Bruno D.P."/>
            <person name="Ribeiro J.M.C."/>
            <person name="Hinnebusch J."/>
        </authorList>
    </citation>
    <scope>NUCLEOTIDE SEQUENCE</scope>
</reference>
<dbReference type="InterPro" id="IPR005061">
    <property type="entry name" value="Ist1"/>
</dbReference>
<evidence type="ECO:0000256" key="15">
    <source>
        <dbReference type="ARBA" id="ARBA00046124"/>
    </source>
</evidence>
<proteinExistence type="inferred from homology"/>
<dbReference type="GO" id="GO:0031410">
    <property type="term" value="C:cytoplasmic vesicle"/>
    <property type="evidence" value="ECO:0007669"/>
    <property type="project" value="UniProtKB-SubCell"/>
</dbReference>
<evidence type="ECO:0000256" key="5">
    <source>
        <dbReference type="ARBA" id="ARBA00005536"/>
    </source>
</evidence>
<dbReference type="EMBL" id="GIIL01003042">
    <property type="protein sequence ID" value="NOV46768.1"/>
    <property type="molecule type" value="Transcribed_RNA"/>
</dbReference>
<feature type="compositionally biased region" description="Polar residues" evidence="17">
    <location>
        <begin position="290"/>
        <end position="300"/>
    </location>
</feature>
<feature type="compositionally biased region" description="Polar residues" evidence="17">
    <location>
        <begin position="248"/>
        <end position="268"/>
    </location>
</feature>
<evidence type="ECO:0000256" key="14">
    <source>
        <dbReference type="ARBA" id="ARBA00032374"/>
    </source>
</evidence>
<evidence type="ECO:0000256" key="13">
    <source>
        <dbReference type="ARBA" id="ARBA00023329"/>
    </source>
</evidence>
<evidence type="ECO:0000256" key="17">
    <source>
        <dbReference type="SAM" id="MobiDB-lite"/>
    </source>
</evidence>
<dbReference type="AlphaFoldDB" id="A0A6M2DNX9"/>
<comment type="subunit">
    <text evidence="16">Interacts with CHMP1A, CHMP1B, VPS4A and VTA1. Interacts with SPAST, STAMBP, and USP8. May interact with VPS37B. May associate with the ESCRT-I complex. Interacts with MITD1, in competition with VSP4. Interacts with SPART (via MIT domain); leading to the recruitment of SPART to midbodies. Interacts with SPAST.</text>
</comment>
<feature type="region of interest" description="Disordered" evidence="17">
    <location>
        <begin position="243"/>
        <end position="268"/>
    </location>
</feature>
<keyword evidence="10" id="KW-0206">Cytoskeleton</keyword>
<comment type="subcellular location">
    <subcellularLocation>
        <location evidence="3">Cytoplasm</location>
        <location evidence="3">Cytoskeleton</location>
        <location evidence="3">Microtubule organizing center</location>
        <location evidence="3">Centrosome</location>
    </subcellularLocation>
    <subcellularLocation>
        <location evidence="4">Cytoplasmic vesicle</location>
    </subcellularLocation>
    <subcellularLocation>
        <location evidence="1">Midbody</location>
    </subcellularLocation>
    <subcellularLocation>
        <location evidence="2">Nucleus envelope</location>
    </subcellularLocation>
</comment>
<name>A0A6M2DNX9_XENCH</name>
<keyword evidence="11" id="KW-0539">Nucleus</keyword>
<dbReference type="GO" id="GO:0015031">
    <property type="term" value="P:protein transport"/>
    <property type="evidence" value="ECO:0007669"/>
    <property type="project" value="InterPro"/>
</dbReference>
<evidence type="ECO:0000256" key="10">
    <source>
        <dbReference type="ARBA" id="ARBA00023212"/>
    </source>
</evidence>
<keyword evidence="8" id="KW-0597">Phosphoprotein</keyword>
<dbReference type="GO" id="GO:0051301">
    <property type="term" value="P:cell division"/>
    <property type="evidence" value="ECO:0007669"/>
    <property type="project" value="UniProtKB-KW"/>
</dbReference>
<evidence type="ECO:0000256" key="12">
    <source>
        <dbReference type="ARBA" id="ARBA00023306"/>
    </source>
</evidence>
<evidence type="ECO:0000256" key="4">
    <source>
        <dbReference type="ARBA" id="ARBA00004541"/>
    </source>
</evidence>
<keyword evidence="9" id="KW-0132">Cell division</keyword>
<evidence type="ECO:0000256" key="9">
    <source>
        <dbReference type="ARBA" id="ARBA00022618"/>
    </source>
</evidence>
<evidence type="ECO:0000256" key="3">
    <source>
        <dbReference type="ARBA" id="ARBA00004300"/>
    </source>
</evidence>
<evidence type="ECO:0000256" key="1">
    <source>
        <dbReference type="ARBA" id="ARBA00004214"/>
    </source>
</evidence>
<dbReference type="PANTHER" id="PTHR12161">
    <property type="entry name" value="IST1 FAMILY MEMBER"/>
    <property type="match status" value="1"/>
</dbReference>
<evidence type="ECO:0000256" key="2">
    <source>
        <dbReference type="ARBA" id="ARBA00004259"/>
    </source>
</evidence>
<sequence>MFSSGPNYTKLKTHLRLSINRLKLMEKKKTELTQKARREIADYLQAGKYERAKIRVEHIIREDYMVEAMEVVEMYCDLILARFGLITQMKELDSGLAEAVSSLLWVAPRMQSDIQELKVISDILTAKYGRMYADSCCSDSIGTVAEKLKHKMTIQSPPKLLVEKYLIEIAKIYNIDYQPDPEIMREDNRPIGVDGLLIDLSDRNNLGGNSYPPAPQAGFIGYPQPPPIPSLPNLPFNYPQVNKPADDGNTSAFNYNIPPNQSAPENNETKDINTSFLQEEIDAMPPAYDTLSNDDNIQDSTKPKPHPRSKLPPNDTSSFGLPQLPSVPSDTPFHYPDYHKPTNIDDIDFDDLSRRFEELKKKK</sequence>
<evidence type="ECO:0000256" key="11">
    <source>
        <dbReference type="ARBA" id="ARBA00023242"/>
    </source>
</evidence>
<dbReference type="GO" id="GO:0005635">
    <property type="term" value="C:nuclear envelope"/>
    <property type="evidence" value="ECO:0007669"/>
    <property type="project" value="UniProtKB-SubCell"/>
</dbReference>
<dbReference type="PANTHER" id="PTHR12161:SF5">
    <property type="entry name" value="IST1 HOMOLOG"/>
    <property type="match status" value="1"/>
</dbReference>
<feature type="region of interest" description="Disordered" evidence="17">
    <location>
        <begin position="286"/>
        <end position="347"/>
    </location>
</feature>
<evidence type="ECO:0000256" key="6">
    <source>
        <dbReference type="ARBA" id="ARBA00014513"/>
    </source>
</evidence>
<dbReference type="GO" id="GO:0005813">
    <property type="term" value="C:centrosome"/>
    <property type="evidence" value="ECO:0007669"/>
    <property type="project" value="UniProtKB-SubCell"/>
</dbReference>
<accession>A0A6M2DNX9</accession>
<protein>
    <recommendedName>
        <fullName evidence="6">IST1 homolog</fullName>
    </recommendedName>
    <alternativeName>
        <fullName evidence="14">Charged multivesicular body protein 8</fullName>
    </alternativeName>
</protein>
<organism evidence="18">
    <name type="scientific">Xenopsylla cheopis</name>
    <name type="common">Oriental rat flea</name>
    <name type="synonym">Pulex cheopis</name>
    <dbReference type="NCBI Taxonomy" id="163159"/>
    <lineage>
        <taxon>Eukaryota</taxon>
        <taxon>Metazoa</taxon>
        <taxon>Ecdysozoa</taxon>
        <taxon>Arthropoda</taxon>
        <taxon>Hexapoda</taxon>
        <taxon>Insecta</taxon>
        <taxon>Pterygota</taxon>
        <taxon>Neoptera</taxon>
        <taxon>Endopterygota</taxon>
        <taxon>Siphonaptera</taxon>
        <taxon>Pulicidae</taxon>
        <taxon>Xenopsyllinae</taxon>
        <taxon>Xenopsylla</taxon>
    </lineage>
</organism>
<keyword evidence="12" id="KW-0131">Cell cycle</keyword>
<evidence type="ECO:0000256" key="8">
    <source>
        <dbReference type="ARBA" id="ARBA00022553"/>
    </source>
</evidence>
<evidence type="ECO:0000313" key="18">
    <source>
        <dbReference type="EMBL" id="NOV46768.1"/>
    </source>
</evidence>
<dbReference type="FunFam" id="1.20.1260.60:FF:000001">
    <property type="entry name" value="IST1 homolog isoform X1"/>
    <property type="match status" value="1"/>
</dbReference>